<sequence length="192" mass="21366">SLTSINTGEEMKYLVQNNFLHKHAKGLHRNNICKLIHVCINNLATAAPYRDEQFPPGGGDHFPSDGDDHFPSDGGDHFPSGGNTNMWASKLCANISLAEEFLSNIQAVITQLNLNESFAQFLQQKVQEVAYIENSTNVALLSSNCTQYFNGLTTAQNADMEAKRQQQEYENIGTRLLQQIIPTIFGYGIAHY</sequence>
<accession>A0A821I7J6</accession>
<reference evidence="1" key="1">
    <citation type="submission" date="2021-02" db="EMBL/GenBank/DDBJ databases">
        <authorList>
            <person name="Nowell W R."/>
        </authorList>
    </citation>
    <scope>NUCLEOTIDE SEQUENCE</scope>
</reference>
<organism evidence="1 2">
    <name type="scientific">Rotaria socialis</name>
    <dbReference type="NCBI Taxonomy" id="392032"/>
    <lineage>
        <taxon>Eukaryota</taxon>
        <taxon>Metazoa</taxon>
        <taxon>Spiralia</taxon>
        <taxon>Gnathifera</taxon>
        <taxon>Rotifera</taxon>
        <taxon>Eurotatoria</taxon>
        <taxon>Bdelloidea</taxon>
        <taxon>Philodinida</taxon>
        <taxon>Philodinidae</taxon>
        <taxon>Rotaria</taxon>
    </lineage>
</organism>
<comment type="caution">
    <text evidence="1">The sequence shown here is derived from an EMBL/GenBank/DDBJ whole genome shotgun (WGS) entry which is preliminary data.</text>
</comment>
<proteinExistence type="predicted"/>
<dbReference type="Proteomes" id="UP000663848">
    <property type="component" value="Unassembled WGS sequence"/>
</dbReference>
<dbReference type="AlphaFoldDB" id="A0A821I7J6"/>
<evidence type="ECO:0000313" key="1">
    <source>
        <dbReference type="EMBL" id="CAF4695405.1"/>
    </source>
</evidence>
<feature type="non-terminal residue" evidence="1">
    <location>
        <position position="1"/>
    </location>
</feature>
<protein>
    <submittedName>
        <fullName evidence="1">Uncharacterized protein</fullName>
    </submittedName>
</protein>
<name>A0A821I7J6_9BILA</name>
<evidence type="ECO:0000313" key="2">
    <source>
        <dbReference type="Proteomes" id="UP000663848"/>
    </source>
</evidence>
<dbReference type="EMBL" id="CAJOBR010002645">
    <property type="protein sequence ID" value="CAF4695405.1"/>
    <property type="molecule type" value="Genomic_DNA"/>
</dbReference>
<gene>
    <name evidence="1" type="ORF">QYT958_LOCUS17455</name>
</gene>